<dbReference type="Proteomes" id="UP000029870">
    <property type="component" value="Unassembled WGS sequence"/>
</dbReference>
<reference evidence="2 3" key="1">
    <citation type="journal article" date="2014" name="Genome Announc.">
        <title>Draft genome sequences of eight enterohepatic helicobacter species isolated from both laboratory and wild rodents.</title>
        <authorList>
            <person name="Sheh A."/>
            <person name="Shen Z."/>
            <person name="Fox J.G."/>
        </authorList>
    </citation>
    <scope>NUCLEOTIDE SEQUENCE [LARGE SCALE GENOMIC DNA]</scope>
    <source>
        <strain evidence="2 3">Missouri</strain>
    </source>
</reference>
<accession>A0A6D2CEW0</accession>
<evidence type="ECO:0000313" key="2">
    <source>
        <dbReference type="EMBL" id="TLE04782.1"/>
    </source>
</evidence>
<dbReference type="InterPro" id="IPR024453">
    <property type="entry name" value="Peptidase_C92"/>
</dbReference>
<feature type="transmembrane region" description="Helical" evidence="1">
    <location>
        <begin position="6"/>
        <end position="23"/>
    </location>
</feature>
<keyword evidence="1" id="KW-0472">Membrane</keyword>
<protein>
    <recommendedName>
        <fullName evidence="4">Permuted papain-like amidase YaeF/Yiix C92 family enzyme</fullName>
    </recommendedName>
</protein>
<sequence length="203" mass="23001">MKTKLLVIIMLSIIPFSFIYFYNKHDDFKGLKLENLGDIPALEIGDIIFRYGIGVDSELIAKASGGNLTHVGIVVSLNPTQILHASTEDNPTLKNQVILSSFDEFLSHATNITIKRYKLSSNDKSYIAKTYSRYVGRAFVIEDKDSTDKLYCTTLIEELLNPLVNLHVSYSTLDIAVVRLKILYPITLFNDDRSTLIYQYKPL</sequence>
<evidence type="ECO:0008006" key="4">
    <source>
        <dbReference type="Google" id="ProtNLM"/>
    </source>
</evidence>
<keyword evidence="1" id="KW-0812">Transmembrane</keyword>
<organism evidence="2 3">
    <name type="scientific">Helicobacter bilis</name>
    <dbReference type="NCBI Taxonomy" id="37372"/>
    <lineage>
        <taxon>Bacteria</taxon>
        <taxon>Pseudomonadati</taxon>
        <taxon>Campylobacterota</taxon>
        <taxon>Epsilonproteobacteria</taxon>
        <taxon>Campylobacterales</taxon>
        <taxon>Helicobacteraceae</taxon>
        <taxon>Helicobacter</taxon>
    </lineage>
</organism>
<dbReference type="InterPro" id="IPR038765">
    <property type="entry name" value="Papain-like_cys_pep_sf"/>
</dbReference>
<proteinExistence type="predicted"/>
<comment type="caution">
    <text evidence="2">The sequence shown here is derived from an EMBL/GenBank/DDBJ whole genome shotgun (WGS) entry which is preliminary data.</text>
</comment>
<dbReference type="SUPFAM" id="SSF54001">
    <property type="entry name" value="Cysteine proteinases"/>
    <property type="match status" value="1"/>
</dbReference>
<keyword evidence="1" id="KW-1133">Transmembrane helix</keyword>
<dbReference type="GeneID" id="60656975"/>
<evidence type="ECO:0000256" key="1">
    <source>
        <dbReference type="SAM" id="Phobius"/>
    </source>
</evidence>
<dbReference type="Gene3D" id="3.90.1720.10">
    <property type="entry name" value="endopeptidase domain like (from Nostoc punctiforme)"/>
    <property type="match status" value="1"/>
</dbReference>
<dbReference type="AlphaFoldDB" id="A0A6D2CEW0"/>
<dbReference type="RefSeq" id="WP_138160810.1">
    <property type="nucleotide sequence ID" value="NZ_CAOUIW010000012.1"/>
</dbReference>
<name>A0A6D2CEW0_9HELI</name>
<dbReference type="Pfam" id="PF05708">
    <property type="entry name" value="Peptidase_C92"/>
    <property type="match status" value="1"/>
</dbReference>
<gene>
    <name evidence="2" type="ORF">LS77_005265</name>
</gene>
<evidence type="ECO:0000313" key="3">
    <source>
        <dbReference type="Proteomes" id="UP000029870"/>
    </source>
</evidence>
<dbReference type="EMBL" id="JRPH02000012">
    <property type="protein sequence ID" value="TLE04782.1"/>
    <property type="molecule type" value="Genomic_DNA"/>
</dbReference>